<dbReference type="HOGENOM" id="CLU_007383_6_0_2"/>
<feature type="domain" description="NAD-dependent epimerase/dehydratase" evidence="1">
    <location>
        <begin position="3"/>
        <end position="228"/>
    </location>
</feature>
<dbReference type="KEGG" id="thf:MA03_03395"/>
<reference evidence="2 3" key="1">
    <citation type="journal article" date="2015" name="Stand. Genomic Sci.">
        <title>Complete genome sequence of and proposal of Thermofilum uzonense sp. nov. a novel hyperthermophilic crenarchaeon and emended description of the genus Thermofilum.</title>
        <authorList>
            <person name="Toshchakov S.V."/>
            <person name="Korzhenkov A.A."/>
            <person name="Samarov N.I."/>
            <person name="Mazunin I.O."/>
            <person name="Mozhey O.I."/>
            <person name="Shmyr I.S."/>
            <person name="Derbikova K.S."/>
            <person name="Taranov E.A."/>
            <person name="Dominova I.N."/>
            <person name="Bonch-Osmolovskaya E.A."/>
            <person name="Patrushev M.V."/>
            <person name="Podosokorskaya O.A."/>
            <person name="Kublanov I.V."/>
        </authorList>
    </citation>
    <scope>NUCLEOTIDE SEQUENCE [LARGE SCALE GENOMIC DNA]</scope>
    <source>
        <strain evidence="2 3">1807-2</strain>
    </source>
</reference>
<dbReference type="OrthoDB" id="4907at2157"/>
<dbReference type="InterPro" id="IPR001509">
    <property type="entry name" value="Epimerase_deHydtase"/>
</dbReference>
<dbReference type="Gene3D" id="3.40.50.720">
    <property type="entry name" value="NAD(P)-binding Rossmann-like Domain"/>
    <property type="match status" value="1"/>
</dbReference>
<evidence type="ECO:0000259" key="1">
    <source>
        <dbReference type="Pfam" id="PF01370"/>
    </source>
</evidence>
<dbReference type="STRING" id="1550241.MA03_03395"/>
<dbReference type="SUPFAM" id="SSF51735">
    <property type="entry name" value="NAD(P)-binding Rossmann-fold domains"/>
    <property type="match status" value="1"/>
</dbReference>
<accession>A0A0F7FGY7</accession>
<name>A0A0F7FGY7_9CREN</name>
<dbReference type="GeneID" id="25401244"/>
<dbReference type="Pfam" id="PF01370">
    <property type="entry name" value="Epimerase"/>
    <property type="match status" value="1"/>
</dbReference>
<organism evidence="2 3">
    <name type="scientific">Infirmifilum uzonense</name>
    <dbReference type="NCBI Taxonomy" id="1550241"/>
    <lineage>
        <taxon>Archaea</taxon>
        <taxon>Thermoproteota</taxon>
        <taxon>Thermoprotei</taxon>
        <taxon>Thermofilales</taxon>
        <taxon>Thermofilaceae</taxon>
        <taxon>Infirmifilum</taxon>
    </lineage>
</organism>
<dbReference type="EMBL" id="CP009961">
    <property type="protein sequence ID" value="AKG38518.1"/>
    <property type="molecule type" value="Genomic_DNA"/>
</dbReference>
<sequence>MKILVTGASGFLGGHLVEELVSKGYTVRALVRPTSDTRLLEALGVELYKGDITKPWTLPGAVKGVDSVIHLAAYYTFFGKKELYELVNVRGTEWLATAAIESGVYRFIYCSSTEAIGPVLNPPGDENTPLRPQFEYGKSKARAEQVVRKLSEKGLKYTIIRPSGIYGPRNVDDVSYWFITSYAKGGLASKVKIGSGENLVQFAHVKDVVQGFILALEKENAVNQTYVISEDKWYTYNQVYQILHELTGMGPPSITLPPGLAKILIAPLEIYDRVTRQGNLMHRTALADSVTTNRAYSVEKARKELGYKPRYNLKQGLKETIEWYRENHYLD</sequence>
<evidence type="ECO:0000313" key="3">
    <source>
        <dbReference type="Proteomes" id="UP000067434"/>
    </source>
</evidence>
<evidence type="ECO:0000313" key="2">
    <source>
        <dbReference type="EMBL" id="AKG38518.1"/>
    </source>
</evidence>
<dbReference type="Proteomes" id="UP000067434">
    <property type="component" value="Chromosome"/>
</dbReference>
<dbReference type="InterPro" id="IPR050177">
    <property type="entry name" value="Lipid_A_modif_metabolic_enz"/>
</dbReference>
<keyword evidence="3" id="KW-1185">Reference proteome</keyword>
<gene>
    <name evidence="2" type="ORF">MA03_03395</name>
</gene>
<dbReference type="PATRIC" id="fig|1550241.5.peg.719"/>
<dbReference type="InterPro" id="IPR036291">
    <property type="entry name" value="NAD(P)-bd_dom_sf"/>
</dbReference>
<protein>
    <recommendedName>
        <fullName evidence="1">NAD-dependent epimerase/dehydratase domain-containing protein</fullName>
    </recommendedName>
</protein>
<dbReference type="PANTHER" id="PTHR43245">
    <property type="entry name" value="BIFUNCTIONAL POLYMYXIN RESISTANCE PROTEIN ARNA"/>
    <property type="match status" value="1"/>
</dbReference>
<dbReference type="AlphaFoldDB" id="A0A0F7FGY7"/>
<dbReference type="RefSeq" id="WP_052883929.1">
    <property type="nucleotide sequence ID" value="NZ_CP009961.1"/>
</dbReference>
<proteinExistence type="predicted"/>